<dbReference type="EMBL" id="WNYA01000738">
    <property type="protein sequence ID" value="KAG8547397.1"/>
    <property type="molecule type" value="Genomic_DNA"/>
</dbReference>
<gene>
    <name evidence="1" type="ORF">GDO81_028427</name>
</gene>
<reference evidence="1" key="1">
    <citation type="thesis" date="2020" institute="ProQuest LLC" country="789 East Eisenhower Parkway, Ann Arbor, MI, USA">
        <title>Comparative Genomics and Chromosome Evolution.</title>
        <authorList>
            <person name="Mudd A.B."/>
        </authorList>
    </citation>
    <scope>NUCLEOTIDE SEQUENCE</scope>
    <source>
        <strain evidence="1">237g6f4</strain>
        <tissue evidence="1">Blood</tissue>
    </source>
</reference>
<evidence type="ECO:0000313" key="2">
    <source>
        <dbReference type="Proteomes" id="UP000824782"/>
    </source>
</evidence>
<proteinExistence type="predicted"/>
<feature type="non-terminal residue" evidence="1">
    <location>
        <position position="1"/>
    </location>
</feature>
<keyword evidence="2" id="KW-1185">Reference proteome</keyword>
<comment type="caution">
    <text evidence="1">The sequence shown here is derived from an EMBL/GenBank/DDBJ whole genome shotgun (WGS) entry which is preliminary data.</text>
</comment>
<dbReference type="Proteomes" id="UP000824782">
    <property type="component" value="Unassembled WGS sequence"/>
</dbReference>
<accession>A0AAV6ZJ82</accession>
<evidence type="ECO:0000313" key="1">
    <source>
        <dbReference type="EMBL" id="KAG8547397.1"/>
    </source>
</evidence>
<name>A0AAV6ZJ82_ENGPU</name>
<dbReference type="AlphaFoldDB" id="A0AAV6ZJ82"/>
<protein>
    <submittedName>
        <fullName evidence="1">Uncharacterized protein</fullName>
    </submittedName>
</protein>
<sequence>NTLFAKYHIFFNFCRVDTALKQLSEIKEHDRRLKALETEVEYCSKALSWIVEALQESGTVKTTKPPPEHQ</sequence>
<organism evidence="1 2">
    <name type="scientific">Engystomops pustulosus</name>
    <name type="common">Tungara frog</name>
    <name type="synonym">Physalaemus pustulosus</name>
    <dbReference type="NCBI Taxonomy" id="76066"/>
    <lineage>
        <taxon>Eukaryota</taxon>
        <taxon>Metazoa</taxon>
        <taxon>Chordata</taxon>
        <taxon>Craniata</taxon>
        <taxon>Vertebrata</taxon>
        <taxon>Euteleostomi</taxon>
        <taxon>Amphibia</taxon>
        <taxon>Batrachia</taxon>
        <taxon>Anura</taxon>
        <taxon>Neobatrachia</taxon>
        <taxon>Hyloidea</taxon>
        <taxon>Leptodactylidae</taxon>
        <taxon>Leiuperinae</taxon>
        <taxon>Engystomops</taxon>
    </lineage>
</organism>